<dbReference type="GO" id="GO:0003690">
    <property type="term" value="F:double-stranded DNA binding"/>
    <property type="evidence" value="ECO:0007669"/>
    <property type="project" value="TreeGrafter"/>
</dbReference>
<keyword evidence="2" id="KW-0238">DNA-binding</keyword>
<protein>
    <recommendedName>
        <fullName evidence="3">Ku domain-containing protein</fullName>
    </recommendedName>
</protein>
<evidence type="ECO:0000259" key="3">
    <source>
        <dbReference type="SMART" id="SM00559"/>
    </source>
</evidence>
<dbReference type="PANTHER" id="PTHR12604">
    <property type="entry name" value="KU AUTOANTIGEN DNA HELICASE"/>
    <property type="match status" value="1"/>
</dbReference>
<dbReference type="SMART" id="SM00559">
    <property type="entry name" value="Ku78"/>
    <property type="match status" value="1"/>
</dbReference>
<accession>A0A7R9BT71</accession>
<evidence type="ECO:0000313" key="4">
    <source>
        <dbReference type="EMBL" id="CAD7281141.1"/>
    </source>
</evidence>
<dbReference type="Gene3D" id="4.10.970.10">
    <property type="entry name" value="Ku70, bridge and pillars"/>
    <property type="match status" value="1"/>
</dbReference>
<dbReference type="GO" id="GO:0003684">
    <property type="term" value="F:damaged DNA binding"/>
    <property type="evidence" value="ECO:0007669"/>
    <property type="project" value="InterPro"/>
</dbReference>
<dbReference type="InterPro" id="IPR036361">
    <property type="entry name" value="SAP_dom_sf"/>
</dbReference>
<dbReference type="InterPro" id="IPR005160">
    <property type="entry name" value="Ku_C"/>
</dbReference>
<dbReference type="Gene3D" id="1.10.1600.10">
    <property type="match status" value="1"/>
</dbReference>
<evidence type="ECO:0000313" key="5">
    <source>
        <dbReference type="Proteomes" id="UP000678499"/>
    </source>
</evidence>
<organism evidence="4">
    <name type="scientific">Notodromas monacha</name>
    <dbReference type="NCBI Taxonomy" id="399045"/>
    <lineage>
        <taxon>Eukaryota</taxon>
        <taxon>Metazoa</taxon>
        <taxon>Ecdysozoa</taxon>
        <taxon>Arthropoda</taxon>
        <taxon>Crustacea</taxon>
        <taxon>Oligostraca</taxon>
        <taxon>Ostracoda</taxon>
        <taxon>Podocopa</taxon>
        <taxon>Podocopida</taxon>
        <taxon>Cypridocopina</taxon>
        <taxon>Cypridoidea</taxon>
        <taxon>Cyprididae</taxon>
        <taxon>Notodromas</taxon>
    </lineage>
</organism>
<dbReference type="AlphaFoldDB" id="A0A7R9BT71"/>
<dbReference type="GO" id="GO:0003678">
    <property type="term" value="F:DNA helicase activity"/>
    <property type="evidence" value="ECO:0007669"/>
    <property type="project" value="InterPro"/>
</dbReference>
<comment type="similarity">
    <text evidence="1">Belongs to the ku70 family.</text>
</comment>
<dbReference type="Pfam" id="PF03730">
    <property type="entry name" value="Ku_C"/>
    <property type="match status" value="1"/>
</dbReference>
<gene>
    <name evidence="4" type="ORF">NMOB1V02_LOCUS8793</name>
</gene>
<dbReference type="Gene3D" id="1.10.720.30">
    <property type="entry name" value="SAP domain"/>
    <property type="match status" value="1"/>
</dbReference>
<dbReference type="InterPro" id="IPR027388">
    <property type="entry name" value="Ku70_bridge/pillars_dom_sf"/>
</dbReference>
<dbReference type="InterPro" id="IPR016194">
    <property type="entry name" value="SPOC-like_C_dom_sf"/>
</dbReference>
<dbReference type="GO" id="GO:0000723">
    <property type="term" value="P:telomere maintenance"/>
    <property type="evidence" value="ECO:0007669"/>
    <property type="project" value="InterPro"/>
</dbReference>
<dbReference type="SUPFAM" id="SSF68906">
    <property type="entry name" value="SAP domain"/>
    <property type="match status" value="1"/>
</dbReference>
<dbReference type="Gene3D" id="2.40.290.10">
    <property type="match status" value="1"/>
</dbReference>
<dbReference type="GO" id="GO:0042162">
    <property type="term" value="F:telomeric DNA binding"/>
    <property type="evidence" value="ECO:0007669"/>
    <property type="project" value="InterPro"/>
</dbReference>
<proteinExistence type="inferred from homology"/>
<dbReference type="GO" id="GO:0006303">
    <property type="term" value="P:double-strand break repair via nonhomologous end joining"/>
    <property type="evidence" value="ECO:0007669"/>
    <property type="project" value="InterPro"/>
</dbReference>
<reference evidence="4" key="1">
    <citation type="submission" date="2020-11" db="EMBL/GenBank/DDBJ databases">
        <authorList>
            <person name="Tran Van P."/>
        </authorList>
    </citation>
    <scope>NUCLEOTIDE SEQUENCE</scope>
</reference>
<dbReference type="PANTHER" id="PTHR12604:SF2">
    <property type="entry name" value="X-RAY REPAIR CROSS-COMPLEMENTING PROTEIN 6"/>
    <property type="match status" value="1"/>
</dbReference>
<dbReference type="EMBL" id="CAJPEX010002650">
    <property type="protein sequence ID" value="CAG0921293.1"/>
    <property type="molecule type" value="Genomic_DNA"/>
</dbReference>
<dbReference type="InterPro" id="IPR006165">
    <property type="entry name" value="Ku70"/>
</dbReference>
<dbReference type="OrthoDB" id="3249161at2759"/>
<name>A0A7R9BT71_9CRUS</name>
<evidence type="ECO:0000256" key="1">
    <source>
        <dbReference type="ARBA" id="ARBA00005240"/>
    </source>
</evidence>
<dbReference type="InterPro" id="IPR006164">
    <property type="entry name" value="DNA_bd_Ku70/Ku80"/>
</dbReference>
<sequence length="405" mass="45529">MQERVRKRAYKRRPNGHVELEIAPDLKISVEVYNLVRSLNKPTAVKLSKRTNEEVLAITNTFTKETGQLLMSDDVVKTQEYGGKKFAFSQAEAREIKSILKDPIIRIVGFTKLDTVVKQEPSEPDPADPDTVINKPLKHLKLQHHVAPASFIYPDEKNIKGSTKLFKALLSRCFVRGVAPIAWFMPRRNVNLRLVALVPETDDDDVGGNRLTPPGFHVVPLPYADDFRNAEISPECEIVPSNDEQIEAATALIEKLKTEYSDDLFKNPSLQKHWRNIEALALEKEEADEFIDTTLPDLKTIKKKAEKEIEAFKSVVFPVDYDGAKAIKKPAVVKRRFPSSEDEKPAAVRKVKKDASGIDMDEQVKNGTVEKLTVDILKSYLSSQGVKISGLKKADLVSKVYSLVE</sequence>
<keyword evidence="5" id="KW-1185">Reference proteome</keyword>
<dbReference type="GO" id="GO:0043564">
    <property type="term" value="C:Ku70:Ku80 complex"/>
    <property type="evidence" value="ECO:0007669"/>
    <property type="project" value="InterPro"/>
</dbReference>
<dbReference type="NCBIfam" id="TIGR00578">
    <property type="entry name" value="ku70"/>
    <property type="match status" value="1"/>
</dbReference>
<feature type="domain" description="Ku" evidence="3">
    <location>
        <begin position="67"/>
        <end position="238"/>
    </location>
</feature>
<dbReference type="EMBL" id="OA884687">
    <property type="protein sequence ID" value="CAD7281141.1"/>
    <property type="molecule type" value="Genomic_DNA"/>
</dbReference>
<evidence type="ECO:0000256" key="2">
    <source>
        <dbReference type="ARBA" id="ARBA00023125"/>
    </source>
</evidence>
<dbReference type="CDD" id="cd00788">
    <property type="entry name" value="KU70"/>
    <property type="match status" value="1"/>
</dbReference>
<dbReference type="InterPro" id="IPR047087">
    <property type="entry name" value="KU70_core_dom"/>
</dbReference>
<dbReference type="SUPFAM" id="SSF100939">
    <property type="entry name" value="SPOC domain-like"/>
    <property type="match status" value="2"/>
</dbReference>
<dbReference type="Proteomes" id="UP000678499">
    <property type="component" value="Unassembled WGS sequence"/>
</dbReference>
<dbReference type="Pfam" id="PF02735">
    <property type="entry name" value="Ku"/>
    <property type="match status" value="2"/>
</dbReference>